<dbReference type="EMBL" id="BGPR01059360">
    <property type="protein sequence ID" value="GBO35380.1"/>
    <property type="molecule type" value="Genomic_DNA"/>
</dbReference>
<gene>
    <name evidence="1" type="ORF">AVEN_121675_1</name>
</gene>
<evidence type="ECO:0000313" key="2">
    <source>
        <dbReference type="Proteomes" id="UP000499080"/>
    </source>
</evidence>
<dbReference type="OrthoDB" id="10620450at2759"/>
<evidence type="ECO:0000313" key="1">
    <source>
        <dbReference type="EMBL" id="GBO35380.1"/>
    </source>
</evidence>
<name>A0A4Y2WGE3_ARAVE</name>
<protein>
    <submittedName>
        <fullName evidence="1">Uncharacterized protein</fullName>
    </submittedName>
</protein>
<dbReference type="AlphaFoldDB" id="A0A4Y2WGE3"/>
<dbReference type="Proteomes" id="UP000499080">
    <property type="component" value="Unassembled WGS sequence"/>
</dbReference>
<comment type="caution">
    <text evidence="1">The sequence shown here is derived from an EMBL/GenBank/DDBJ whole genome shotgun (WGS) entry which is preliminary data.</text>
</comment>
<accession>A0A4Y2WGE3</accession>
<organism evidence="1 2">
    <name type="scientific">Araneus ventricosus</name>
    <name type="common">Orbweaver spider</name>
    <name type="synonym">Epeira ventricosa</name>
    <dbReference type="NCBI Taxonomy" id="182803"/>
    <lineage>
        <taxon>Eukaryota</taxon>
        <taxon>Metazoa</taxon>
        <taxon>Ecdysozoa</taxon>
        <taxon>Arthropoda</taxon>
        <taxon>Chelicerata</taxon>
        <taxon>Arachnida</taxon>
        <taxon>Araneae</taxon>
        <taxon>Araneomorphae</taxon>
        <taxon>Entelegynae</taxon>
        <taxon>Araneoidea</taxon>
        <taxon>Araneidae</taxon>
        <taxon>Araneus</taxon>
    </lineage>
</organism>
<keyword evidence="2" id="KW-1185">Reference proteome</keyword>
<proteinExistence type="predicted"/>
<sequence length="81" mass="9256">MTRTTPPAFPKFYATPAEGFLTLDIRLNMHQAHLYGGSFEPGKPLPRPYSTRGHHVLNPLSTELFEDFYAHGTDLICRYMD</sequence>
<reference evidence="1 2" key="1">
    <citation type="journal article" date="2019" name="Sci. Rep.">
        <title>Orb-weaving spider Araneus ventricosus genome elucidates the spidroin gene catalogue.</title>
        <authorList>
            <person name="Kono N."/>
            <person name="Nakamura H."/>
            <person name="Ohtoshi R."/>
            <person name="Moran D.A.P."/>
            <person name="Shinohara A."/>
            <person name="Yoshida Y."/>
            <person name="Fujiwara M."/>
            <person name="Mori M."/>
            <person name="Tomita M."/>
            <person name="Arakawa K."/>
        </authorList>
    </citation>
    <scope>NUCLEOTIDE SEQUENCE [LARGE SCALE GENOMIC DNA]</scope>
</reference>